<gene>
    <name evidence="2" type="primary">carmil1</name>
</gene>
<proteinExistence type="predicted"/>
<dbReference type="RefSeq" id="XP_073787399.1">
    <property type="nucleotide sequence ID" value="XM_073931298.1"/>
</dbReference>
<dbReference type="Proteomes" id="UP000000437">
    <property type="component" value="Chromosome 19"/>
</dbReference>
<name>A0AC58HZI8_DANRE</name>
<organism evidence="1 2">
    <name type="scientific">Danio rerio</name>
    <name type="common">Zebrafish</name>
    <name type="synonym">Brachydanio rerio</name>
    <dbReference type="NCBI Taxonomy" id="7955"/>
    <lineage>
        <taxon>Eukaryota</taxon>
        <taxon>Metazoa</taxon>
        <taxon>Chordata</taxon>
        <taxon>Craniata</taxon>
        <taxon>Vertebrata</taxon>
        <taxon>Euteleostomi</taxon>
        <taxon>Actinopterygii</taxon>
        <taxon>Neopterygii</taxon>
        <taxon>Teleostei</taxon>
        <taxon>Ostariophysi</taxon>
        <taxon>Cypriniformes</taxon>
        <taxon>Danionidae</taxon>
        <taxon>Danioninae</taxon>
        <taxon>Danio</taxon>
    </lineage>
</organism>
<sequence>MSGDSDVPQDLRESVQDAVGLQLKVCFLKKVNLEVKGDKLESRVLALAPHRVFLLSTRVPAKVDQSFSVFDIQSISSIRQKQLLVDYDRGQLSLRLASDQEVDDFIAQIGTNIQDICPGLNPLRVIKKLGLKPVERVTSLQTLWETYTPAEAGPCGGFSRLYWCVCDQMNMPYREEVQWDVDTIYLSQDTKELCLQDFIHLDNRDLLAITAALEFNQWFIKLSIKDFKLTADLCDQILRVVSRSNKLEELTLDNTGLKSDFAQRFAAALSQNPNSALHTIILANNCLEDKGVMALSSALSKRTPGLTHLDLSKNSLSAKGVNVLAQCFCSTSLKHLNLSGNTLRGDDMPNLWSFLSQPNCLHTLDLSNSECSIDLVCSALLRGSLKHLTVLNMSRSVFTYKRGKDFPSSFKQFFSSSSSLQSICVSGTKLPAEGLKALLLGLACNSNLRDVSLDISGCELRSAGSQILEGCIAEIPNITSLDVSDNGLDSDLSTLLVWLRKNRSIKHLSIGRNFSNIKAKYLGPVLVSLVHMIQEEDSPLASLSLADSRLKADLSVVLNALGGNSSLTRLDISGNSMGDLGAKMLAKALQVNTKLRTVLWDRNAVSAQGLQDVAAALEKNYTIRFMPVPITDAAQALKNSPEKTEDALMKMEQYLLRNHESRRYLQDQAFRLQQGLSTSATQQMMGQVCVQVQDQLNSLRFSSSERVQQDMKTAESLMRDAKSSTTLLRSLYAAGVSDGSAGVCIQQVQEKLCSVAGEISTLIDQQLQALLVSMLDSAQSVCPGVMQQKCLRADLLRSSEGRTSVSKTFITNTLLEQSAVDILNKTSEVKLSMATSLSDYITDEILQSLTRSQQTLAAHLNRRGQPPLLHHNSQEPEVTDEREIQTDNMIQPETEPQRTHKAKRKSIHSRMFRPMSSAFELDFDLCKALEGVSIFVDDLPLPPPLSPTPPLPPPETPLPVEAELPQIQPMRFSDVPTGDTPTLQHITKSRPRRTKRTKPSRAAVSTCQPISKAPAQEVEESGSVDQLDKGVPEFFSRKVTNFGVKPDTEKRESRLSGFFSLIKHRPSSKATPTSPTPRAMSIVEPEAPPPAPAVTFSDPVAAVTSSLPTPAVTFSDPVIAVTTSDPTPAVTFSDPAPTMTSSVPAASEPVAPEVKGHVQEAVKRGSPLSGRHMGVQVLGNDLLAEIRAKQEKRKKAGVSPSAAGQDEGDHGHTAAQRDAHEQESADNTHKPRPEHTPLPKHTLTPVQKHTPVQKYTPTLTPVQKHTPEHIPVQEHTPEQTLPHTPVQKHSPEQTHTPVQEHTPEQTHTPVQKYTPTLTPVQEHTPEQTLPHTPVQKHSPEQTHTPVQEHTPEQTHTPIHTPVQEHTPEQTHTPTHTLGQEHLASSERHTSGSSDLITPPPPPPPLDCVPESPALPAPPLSPWVELSVSEGAEPGPVTHSTEGGDSPDHILQSPSGSSVFDTHTLSRSISCVQPTSEDNSDRQRTQSLPSAAAANHIS</sequence>
<protein>
    <submittedName>
        <fullName evidence="2">F-actin-uncapping protein LRRC16A isoform X1</fullName>
    </submittedName>
</protein>
<accession>A0AC58HZI8</accession>
<reference evidence="2" key="1">
    <citation type="submission" date="2025-08" db="UniProtKB">
        <authorList>
            <consortium name="RefSeq"/>
        </authorList>
    </citation>
    <scope>IDENTIFICATION</scope>
    <source>
        <strain evidence="2">Tuebingen</strain>
        <tissue evidence="2">Fibroblasts and whole tissue</tissue>
    </source>
</reference>
<evidence type="ECO:0000313" key="2">
    <source>
        <dbReference type="RefSeq" id="XP_073787399.1"/>
    </source>
</evidence>
<keyword evidence="1" id="KW-1185">Reference proteome</keyword>
<evidence type="ECO:0000313" key="1">
    <source>
        <dbReference type="Proteomes" id="UP000000437"/>
    </source>
</evidence>